<dbReference type="PANTHER" id="PTHR15124:SF27">
    <property type="entry name" value="MIGRATION AND INVASION ENHANCER 1"/>
    <property type="match status" value="1"/>
</dbReference>
<dbReference type="Pfam" id="PF10262">
    <property type="entry name" value="Rdx"/>
    <property type="match status" value="1"/>
</dbReference>
<dbReference type="GO" id="GO:0005829">
    <property type="term" value="C:cytosol"/>
    <property type="evidence" value="ECO:0007669"/>
    <property type="project" value="TreeGrafter"/>
</dbReference>
<dbReference type="PANTHER" id="PTHR15124">
    <property type="entry name" value="SELENOPROTEIN W"/>
    <property type="match status" value="1"/>
</dbReference>
<name>A0A2I4CBA6_AUSLI</name>
<keyword evidence="2" id="KW-1185">Reference proteome</keyword>
<dbReference type="InterPro" id="IPR036249">
    <property type="entry name" value="Thioredoxin-like_sf"/>
</dbReference>
<dbReference type="SUPFAM" id="SSF52833">
    <property type="entry name" value="Thioredoxin-like"/>
    <property type="match status" value="1"/>
</dbReference>
<dbReference type="RefSeq" id="XP_013877264.1">
    <property type="nucleotide sequence ID" value="XM_014021810.1"/>
</dbReference>
<dbReference type="GO" id="GO:0051491">
    <property type="term" value="P:positive regulation of filopodium assembly"/>
    <property type="evidence" value="ECO:0007669"/>
    <property type="project" value="TreeGrafter"/>
</dbReference>
<dbReference type="GeneID" id="106527048"/>
<evidence type="ECO:0000313" key="3">
    <source>
        <dbReference type="RefSeq" id="XP_013877264.1"/>
    </source>
</evidence>
<dbReference type="Gene3D" id="3.40.30.10">
    <property type="entry name" value="Glutaredoxin"/>
    <property type="match status" value="1"/>
</dbReference>
<dbReference type="InParanoid" id="A0A2I4CBA6"/>
<dbReference type="GO" id="GO:0043066">
    <property type="term" value="P:negative regulation of apoptotic process"/>
    <property type="evidence" value="ECO:0007669"/>
    <property type="project" value="TreeGrafter"/>
</dbReference>
<evidence type="ECO:0000313" key="2">
    <source>
        <dbReference type="Proteomes" id="UP000192220"/>
    </source>
</evidence>
<evidence type="ECO:0000256" key="1">
    <source>
        <dbReference type="ARBA" id="ARBA00023284"/>
    </source>
</evidence>
<gene>
    <name evidence="3" type="primary">LOC106527048</name>
</gene>
<dbReference type="OrthoDB" id="5962009at2759"/>
<reference evidence="3" key="1">
    <citation type="submission" date="2025-08" db="UniProtKB">
        <authorList>
            <consortium name="RefSeq"/>
        </authorList>
    </citation>
    <scope>IDENTIFICATION</scope>
    <source>
        <strain evidence="3">Quisiro</strain>
        <tissue evidence="3">Liver</tissue>
    </source>
</reference>
<organism evidence="2 3">
    <name type="scientific">Austrofundulus limnaeus</name>
    <name type="common">Annual killifish</name>
    <dbReference type="NCBI Taxonomy" id="52670"/>
    <lineage>
        <taxon>Eukaryota</taxon>
        <taxon>Metazoa</taxon>
        <taxon>Chordata</taxon>
        <taxon>Craniata</taxon>
        <taxon>Vertebrata</taxon>
        <taxon>Euteleostomi</taxon>
        <taxon>Actinopterygii</taxon>
        <taxon>Neopterygii</taxon>
        <taxon>Teleostei</taxon>
        <taxon>Neoteleostei</taxon>
        <taxon>Acanthomorphata</taxon>
        <taxon>Ovalentaria</taxon>
        <taxon>Atherinomorphae</taxon>
        <taxon>Cyprinodontiformes</taxon>
        <taxon>Rivulidae</taxon>
        <taxon>Austrofundulus</taxon>
    </lineage>
</organism>
<dbReference type="NCBIfam" id="TIGR02174">
    <property type="entry name" value="CXXU_selWTH"/>
    <property type="match status" value="1"/>
</dbReference>
<dbReference type="Proteomes" id="UP000192220">
    <property type="component" value="Unplaced"/>
</dbReference>
<sequence>MGYLSRYQELAVIIERRFPGAEVTGSVGRAGAFEIQINGRLVFSKFETGGFPREKDVLSQVKNTHDGKPLMKIQECEDNCTVV</sequence>
<dbReference type="KEGG" id="alim:106527048"/>
<accession>A0A2I4CBA6</accession>
<protein>
    <submittedName>
        <fullName evidence="3">Migration and invasion enhancer 1</fullName>
    </submittedName>
</protein>
<dbReference type="AlphaFoldDB" id="A0A2I4CBA6"/>
<proteinExistence type="predicted"/>
<keyword evidence="1" id="KW-0676">Redox-active center</keyword>
<dbReference type="InterPro" id="IPR011893">
    <property type="entry name" value="Selenoprotein_Rdx-typ"/>
</dbReference>
<dbReference type="InterPro" id="IPR051441">
    <property type="entry name" value="SelW_related"/>
</dbReference>